<dbReference type="NCBIfam" id="TIGR00797">
    <property type="entry name" value="matE"/>
    <property type="match status" value="1"/>
</dbReference>
<dbReference type="PANTHER" id="PTHR43823">
    <property type="entry name" value="SPORULATION PROTEIN YKVU"/>
    <property type="match status" value="1"/>
</dbReference>
<feature type="transmembrane region" description="Helical" evidence="10">
    <location>
        <begin position="105"/>
        <end position="128"/>
    </location>
</feature>
<comment type="subcellular location">
    <subcellularLocation>
        <location evidence="1">Cell membrane</location>
        <topology evidence="1">Multi-pass membrane protein</topology>
    </subcellularLocation>
</comment>
<feature type="transmembrane region" description="Helical" evidence="10">
    <location>
        <begin position="181"/>
        <end position="201"/>
    </location>
</feature>
<evidence type="ECO:0000256" key="1">
    <source>
        <dbReference type="ARBA" id="ARBA00004651"/>
    </source>
</evidence>
<dbReference type="PANTHER" id="PTHR43823:SF3">
    <property type="entry name" value="MULTIDRUG EXPORT PROTEIN MEPA"/>
    <property type="match status" value="1"/>
</dbReference>
<dbReference type="InterPro" id="IPR051327">
    <property type="entry name" value="MATE_MepA_subfamily"/>
</dbReference>
<dbReference type="AlphaFoldDB" id="A0A9D1J5M1"/>
<feature type="transmembrane region" description="Helical" evidence="10">
    <location>
        <begin position="369"/>
        <end position="387"/>
    </location>
</feature>
<reference evidence="11" key="2">
    <citation type="journal article" date="2021" name="PeerJ">
        <title>Extensive microbial diversity within the chicken gut microbiome revealed by metagenomics and culture.</title>
        <authorList>
            <person name="Gilroy R."/>
            <person name="Ravi A."/>
            <person name="Getino M."/>
            <person name="Pursley I."/>
            <person name="Horton D.L."/>
            <person name="Alikhan N.F."/>
            <person name="Baker D."/>
            <person name="Gharbi K."/>
            <person name="Hall N."/>
            <person name="Watson M."/>
            <person name="Adriaenssens E.M."/>
            <person name="Foster-Nyarko E."/>
            <person name="Jarju S."/>
            <person name="Secka A."/>
            <person name="Antonio M."/>
            <person name="Oren A."/>
            <person name="Chaudhuri R.R."/>
            <person name="La Ragione R."/>
            <person name="Hildebrand F."/>
            <person name="Pallen M.J."/>
        </authorList>
    </citation>
    <scope>NUCLEOTIDE SEQUENCE</scope>
    <source>
        <strain evidence="11">CHK189-12415</strain>
    </source>
</reference>
<feature type="transmembrane region" description="Helical" evidence="10">
    <location>
        <begin position="61"/>
        <end position="84"/>
    </location>
</feature>
<dbReference type="GO" id="GO:0042910">
    <property type="term" value="F:xenobiotic transmembrane transporter activity"/>
    <property type="evidence" value="ECO:0007669"/>
    <property type="project" value="InterPro"/>
</dbReference>
<dbReference type="GO" id="GO:0046677">
    <property type="term" value="P:response to antibiotic"/>
    <property type="evidence" value="ECO:0007669"/>
    <property type="project" value="UniProtKB-KW"/>
</dbReference>
<keyword evidence="9" id="KW-0046">Antibiotic resistance</keyword>
<feature type="transmembrane region" description="Helical" evidence="10">
    <location>
        <begin position="148"/>
        <end position="169"/>
    </location>
</feature>
<evidence type="ECO:0000256" key="9">
    <source>
        <dbReference type="ARBA" id="ARBA00023251"/>
    </source>
</evidence>
<feature type="transmembrane region" description="Helical" evidence="10">
    <location>
        <begin position="337"/>
        <end position="357"/>
    </location>
</feature>
<dbReference type="InterPro" id="IPR002528">
    <property type="entry name" value="MATE_fam"/>
</dbReference>
<feature type="transmembrane region" description="Helical" evidence="10">
    <location>
        <begin position="247"/>
        <end position="271"/>
    </location>
</feature>
<keyword evidence="5" id="KW-1003">Cell membrane</keyword>
<evidence type="ECO:0000256" key="7">
    <source>
        <dbReference type="ARBA" id="ARBA00022989"/>
    </source>
</evidence>
<dbReference type="GO" id="GO:0015297">
    <property type="term" value="F:antiporter activity"/>
    <property type="evidence" value="ECO:0007669"/>
    <property type="project" value="InterPro"/>
</dbReference>
<name>A0A9D1J5M1_9FIRM</name>
<dbReference type="EMBL" id="DVHA01000293">
    <property type="protein sequence ID" value="HIR61705.1"/>
    <property type="molecule type" value="Genomic_DNA"/>
</dbReference>
<feature type="transmembrane region" description="Helical" evidence="10">
    <location>
        <begin position="207"/>
        <end position="227"/>
    </location>
</feature>
<comment type="caution">
    <text evidence="11">The sequence shown here is derived from an EMBL/GenBank/DDBJ whole genome shotgun (WGS) entry which is preliminary data.</text>
</comment>
<proteinExistence type="inferred from homology"/>
<evidence type="ECO:0000256" key="10">
    <source>
        <dbReference type="SAM" id="Phobius"/>
    </source>
</evidence>
<feature type="transmembrane region" description="Helical" evidence="10">
    <location>
        <begin position="399"/>
        <end position="423"/>
    </location>
</feature>
<evidence type="ECO:0000256" key="2">
    <source>
        <dbReference type="ARBA" id="ARBA00008417"/>
    </source>
</evidence>
<dbReference type="InterPro" id="IPR048279">
    <property type="entry name" value="MdtK-like"/>
</dbReference>
<comment type="similarity">
    <text evidence="2">Belongs to the multi antimicrobial extrusion (MATE) (TC 2.A.66.1) family. MepA subfamily.</text>
</comment>
<accession>A0A9D1J5M1</accession>
<dbReference type="CDD" id="cd13143">
    <property type="entry name" value="MATE_MepA_like"/>
    <property type="match status" value="1"/>
</dbReference>
<protein>
    <recommendedName>
        <fullName evidence="3">Multidrug export protein MepA</fullName>
    </recommendedName>
</protein>
<feature type="transmembrane region" description="Helical" evidence="10">
    <location>
        <begin position="283"/>
        <end position="301"/>
    </location>
</feature>
<keyword evidence="8 10" id="KW-0472">Membrane</keyword>
<dbReference type="PIRSF" id="PIRSF006603">
    <property type="entry name" value="DinF"/>
    <property type="match status" value="1"/>
</dbReference>
<keyword evidence="6 10" id="KW-0812">Transmembrane</keyword>
<evidence type="ECO:0000313" key="12">
    <source>
        <dbReference type="Proteomes" id="UP000824241"/>
    </source>
</evidence>
<evidence type="ECO:0000256" key="6">
    <source>
        <dbReference type="ARBA" id="ARBA00022692"/>
    </source>
</evidence>
<evidence type="ECO:0000256" key="5">
    <source>
        <dbReference type="ARBA" id="ARBA00022475"/>
    </source>
</evidence>
<evidence type="ECO:0000256" key="4">
    <source>
        <dbReference type="ARBA" id="ARBA00022448"/>
    </source>
</evidence>
<dbReference type="InterPro" id="IPR045070">
    <property type="entry name" value="MATE_MepA-like"/>
</dbReference>
<keyword evidence="7 10" id="KW-1133">Transmembrane helix</keyword>
<feature type="transmembrane region" description="Helical" evidence="10">
    <location>
        <begin position="435"/>
        <end position="458"/>
    </location>
</feature>
<organism evidence="11 12">
    <name type="scientific">Candidatus Faecivivens stercoravium</name>
    <dbReference type="NCBI Taxonomy" id="2840803"/>
    <lineage>
        <taxon>Bacteria</taxon>
        <taxon>Bacillati</taxon>
        <taxon>Bacillota</taxon>
        <taxon>Clostridia</taxon>
        <taxon>Eubacteriales</taxon>
        <taxon>Oscillospiraceae</taxon>
        <taxon>Oscillospiraceae incertae sedis</taxon>
        <taxon>Candidatus Faecivivens</taxon>
    </lineage>
</organism>
<evidence type="ECO:0000313" key="11">
    <source>
        <dbReference type="EMBL" id="HIR61705.1"/>
    </source>
</evidence>
<evidence type="ECO:0000256" key="3">
    <source>
        <dbReference type="ARBA" id="ARBA00022106"/>
    </source>
</evidence>
<gene>
    <name evidence="11" type="ORF">IAB37_09045</name>
</gene>
<reference evidence="11" key="1">
    <citation type="submission" date="2020-10" db="EMBL/GenBank/DDBJ databases">
        <authorList>
            <person name="Gilroy R."/>
        </authorList>
    </citation>
    <scope>NUCLEOTIDE SEQUENCE</scope>
    <source>
        <strain evidence="11">CHK189-12415</strain>
    </source>
</reference>
<dbReference type="GO" id="GO:0005886">
    <property type="term" value="C:plasma membrane"/>
    <property type="evidence" value="ECO:0007669"/>
    <property type="project" value="UniProtKB-SubCell"/>
</dbReference>
<dbReference type="Proteomes" id="UP000824241">
    <property type="component" value="Unassembled WGS sequence"/>
</dbReference>
<keyword evidence="4" id="KW-0813">Transport</keyword>
<evidence type="ECO:0000256" key="8">
    <source>
        <dbReference type="ARBA" id="ARBA00023136"/>
    </source>
</evidence>
<dbReference type="Pfam" id="PF01554">
    <property type="entry name" value="MatE"/>
    <property type="match status" value="2"/>
</dbReference>
<sequence>MQQSENAVKAPSRETELATAPIGKLMAKMAVPCITAQIINALYNIVDRIYVGRIEGVGKTALAGLGVAFPLIMVISAFAYLIGQGGAPLASIKMGAGKKEEAEKILSKCFGLMVIVSAVLMVVIYIVKTPLLVAFGASDATLPYAEEYLSIYLIGTVFVQISLGMNFFVTAQGFTSVSMKTTVIGAVINIILDPVFIFGFHMGVAGAAIATVIAQAASAVWVLFFLFGKKTTLRLRFADMRPQWKILGPVLGLGLSPFIMNVTESAIQVVFTAGMQQYGGDDYVSVVSVLVTCITVIMMPMTGMCQGAQPITSYNYGAGNTDRVRATFRRLITCNGIYCLAVWGLIQLFPTVVIRLFSDDMSLMDIGAHGARIFLFGVITMFGQNACQQTFMALGQAKVSMFCALLRKVILLIPLALLLPVLFQNTGILPATDGIFLAEPIADILASVTTTTIFFFRFRKLLGEIDSRKEASQA</sequence>